<dbReference type="EMBL" id="OC319388">
    <property type="protein sequence ID" value="CAD7405231.1"/>
    <property type="molecule type" value="Genomic_DNA"/>
</dbReference>
<accession>A0A7R9H150</accession>
<sequence>MRVAQRRYQRSIDPASHGLLLNGYRQKKEEFASILLTMKRESWERYVQEEWRSNAWGITFQIATGKGVLKRNQRVKIDGQTIRRNKNIRYMGVMLDEKYDFMTHVENECEKALRAMNKIISIGQGRFKLSMKLIRLYHQGMLVSVVGYGAGTYLALGLKGEEESGIVLDKEGKYGETLLSGWEWSTCGPLFARRLTDTGNCDCGREAMPEHVVLECIETLEDKMNLQILLQASMVKLVLSPEVVILWVVSRAKSPVGCLPQVAERGMPTPAGALTDLGTIRSRVWWDTHRGQVSGVTCKCNNKCRTITHEWKVKLFEDDHKLDENMQGTFSMGLIHAVPVNLRQHGKLPPFKAISFVKKCELCVQIS</sequence>
<keyword evidence="1" id="KW-0812">Transmembrane</keyword>
<evidence type="ECO:0000256" key="1">
    <source>
        <dbReference type="SAM" id="Phobius"/>
    </source>
</evidence>
<gene>
    <name evidence="2" type="ORF">TCEB3V08_LOCUS7893</name>
</gene>
<keyword evidence="1" id="KW-1133">Transmembrane helix</keyword>
<keyword evidence="1" id="KW-0472">Membrane</keyword>
<protein>
    <submittedName>
        <fullName evidence="2">Uncharacterized protein</fullName>
    </submittedName>
</protein>
<dbReference type="AlphaFoldDB" id="A0A7R9H150"/>
<name>A0A7R9H150_TIMCR</name>
<reference evidence="2" key="1">
    <citation type="submission" date="2020-11" db="EMBL/GenBank/DDBJ databases">
        <authorList>
            <person name="Tran Van P."/>
        </authorList>
    </citation>
    <scope>NUCLEOTIDE SEQUENCE</scope>
</reference>
<organism evidence="2">
    <name type="scientific">Timema cristinae</name>
    <name type="common">Walking stick</name>
    <dbReference type="NCBI Taxonomy" id="61476"/>
    <lineage>
        <taxon>Eukaryota</taxon>
        <taxon>Metazoa</taxon>
        <taxon>Ecdysozoa</taxon>
        <taxon>Arthropoda</taxon>
        <taxon>Hexapoda</taxon>
        <taxon>Insecta</taxon>
        <taxon>Pterygota</taxon>
        <taxon>Neoptera</taxon>
        <taxon>Polyneoptera</taxon>
        <taxon>Phasmatodea</taxon>
        <taxon>Timematodea</taxon>
        <taxon>Timematoidea</taxon>
        <taxon>Timematidae</taxon>
        <taxon>Timema</taxon>
    </lineage>
</organism>
<proteinExistence type="predicted"/>
<feature type="transmembrane region" description="Helical" evidence="1">
    <location>
        <begin position="136"/>
        <end position="156"/>
    </location>
</feature>
<evidence type="ECO:0000313" key="2">
    <source>
        <dbReference type="EMBL" id="CAD7405231.1"/>
    </source>
</evidence>